<evidence type="ECO:0000256" key="1">
    <source>
        <dbReference type="SAM" id="MobiDB-lite"/>
    </source>
</evidence>
<dbReference type="Proteomes" id="UP000678513">
    <property type="component" value="Chromosome"/>
</dbReference>
<evidence type="ECO:0000256" key="2">
    <source>
        <dbReference type="SAM" id="Phobius"/>
    </source>
</evidence>
<protein>
    <submittedName>
        <fullName evidence="3">Uncharacterized protein</fullName>
    </submittedName>
</protein>
<evidence type="ECO:0000313" key="4">
    <source>
        <dbReference type="Proteomes" id="UP000678513"/>
    </source>
</evidence>
<gene>
    <name evidence="3" type="ORF">J5A65_01490</name>
</gene>
<keyword evidence="2" id="KW-0812">Transmembrane</keyword>
<keyword evidence="2" id="KW-1133">Transmembrane helix</keyword>
<sequence length="218" mass="23858">MQTGTASPLLAESSSAFRRDAAACSLAFFVPPAAEAWETAHMLEWVSTICAVLSLLGAGFAWYWSNLSAKAKREAEEAKRNAEEQTRLAERQADAAERQAKESAEQAVAAKGQVSELSRQIAELRALRATLEGPPLEIVVSRGDLWQLINKRGEAMAIEEIVNRGDFFRLDFNTPATLRPYGAVEMMIVGAMGRPIPASMLLRIASYPEPVDVRIPRA</sequence>
<proteinExistence type="predicted"/>
<evidence type="ECO:0000313" key="3">
    <source>
        <dbReference type="EMBL" id="QUC08452.1"/>
    </source>
</evidence>
<dbReference type="RefSeq" id="WP_212324385.1">
    <property type="nucleotide sequence ID" value="NZ_AP024463.1"/>
</dbReference>
<organism evidence="3 4">
    <name type="scientific">Arachnia rubra</name>
    <dbReference type="NCBI Taxonomy" id="1547448"/>
    <lineage>
        <taxon>Bacteria</taxon>
        <taxon>Bacillati</taxon>
        <taxon>Actinomycetota</taxon>
        <taxon>Actinomycetes</taxon>
        <taxon>Propionibacteriales</taxon>
        <taxon>Propionibacteriaceae</taxon>
        <taxon>Arachnia</taxon>
    </lineage>
</organism>
<keyword evidence="2" id="KW-0472">Membrane</keyword>
<feature type="transmembrane region" description="Helical" evidence="2">
    <location>
        <begin position="46"/>
        <end position="64"/>
    </location>
</feature>
<keyword evidence="4" id="KW-1185">Reference proteome</keyword>
<dbReference type="EMBL" id="CP072384">
    <property type="protein sequence ID" value="QUC08452.1"/>
    <property type="molecule type" value="Genomic_DNA"/>
</dbReference>
<feature type="region of interest" description="Disordered" evidence="1">
    <location>
        <begin position="78"/>
        <end position="104"/>
    </location>
</feature>
<accession>A0ABX7Y5J2</accession>
<name>A0ABX7Y5J2_9ACTN</name>
<reference evidence="3 4" key="1">
    <citation type="submission" date="2021-03" db="EMBL/GenBank/DDBJ databases">
        <title>Human Oral Microbial Genomes.</title>
        <authorList>
            <person name="Johnston C.D."/>
            <person name="Chen T."/>
            <person name="Dewhirst F.E."/>
        </authorList>
    </citation>
    <scope>NUCLEOTIDE SEQUENCE [LARGE SCALE GENOMIC DNA]</scope>
    <source>
        <strain evidence="3 4">DSMZ 100122</strain>
    </source>
</reference>